<accession>A0A3M7QKW0</accession>
<name>A0A3M7QKW0_BRAPC</name>
<organism evidence="2 3">
    <name type="scientific">Brachionus plicatilis</name>
    <name type="common">Marine rotifer</name>
    <name type="synonym">Brachionus muelleri</name>
    <dbReference type="NCBI Taxonomy" id="10195"/>
    <lineage>
        <taxon>Eukaryota</taxon>
        <taxon>Metazoa</taxon>
        <taxon>Spiralia</taxon>
        <taxon>Gnathifera</taxon>
        <taxon>Rotifera</taxon>
        <taxon>Eurotatoria</taxon>
        <taxon>Monogononta</taxon>
        <taxon>Pseudotrocha</taxon>
        <taxon>Ploima</taxon>
        <taxon>Brachionidae</taxon>
        <taxon>Brachionus</taxon>
    </lineage>
</organism>
<evidence type="ECO:0000313" key="3">
    <source>
        <dbReference type="Proteomes" id="UP000276133"/>
    </source>
</evidence>
<keyword evidence="1" id="KW-0812">Transmembrane</keyword>
<protein>
    <submittedName>
        <fullName evidence="2">Uncharacterized protein</fullName>
    </submittedName>
</protein>
<feature type="transmembrane region" description="Helical" evidence="1">
    <location>
        <begin position="17"/>
        <end position="34"/>
    </location>
</feature>
<evidence type="ECO:0000256" key="1">
    <source>
        <dbReference type="SAM" id="Phobius"/>
    </source>
</evidence>
<dbReference type="AlphaFoldDB" id="A0A3M7QKW0"/>
<dbReference type="Proteomes" id="UP000276133">
    <property type="component" value="Unassembled WGS sequence"/>
</dbReference>
<keyword evidence="1" id="KW-1133">Transmembrane helix</keyword>
<keyword evidence="3" id="KW-1185">Reference proteome</keyword>
<dbReference type="EMBL" id="REGN01005813">
    <property type="protein sequence ID" value="RNA11923.1"/>
    <property type="molecule type" value="Genomic_DNA"/>
</dbReference>
<comment type="caution">
    <text evidence="2">The sequence shown here is derived from an EMBL/GenBank/DDBJ whole genome shotgun (WGS) entry which is preliminary data.</text>
</comment>
<reference evidence="2 3" key="1">
    <citation type="journal article" date="2018" name="Sci. Rep.">
        <title>Genomic signatures of local adaptation to the degree of environmental predictability in rotifers.</title>
        <authorList>
            <person name="Franch-Gras L."/>
            <person name="Hahn C."/>
            <person name="Garcia-Roger E.M."/>
            <person name="Carmona M.J."/>
            <person name="Serra M."/>
            <person name="Gomez A."/>
        </authorList>
    </citation>
    <scope>NUCLEOTIDE SEQUENCE [LARGE SCALE GENOMIC DNA]</scope>
    <source>
        <strain evidence="2">HYR1</strain>
    </source>
</reference>
<gene>
    <name evidence="2" type="ORF">BpHYR1_017146</name>
</gene>
<evidence type="ECO:0000313" key="2">
    <source>
        <dbReference type="EMBL" id="RNA11923.1"/>
    </source>
</evidence>
<sequence>MINPQVESALNSENLNFNYFVFIIVACFYKIIYYQEIRSVNLTLINLAINNIFEIKLLSA</sequence>
<keyword evidence="1" id="KW-0472">Membrane</keyword>
<proteinExistence type="predicted"/>